<feature type="repeat" description="PPR" evidence="2">
    <location>
        <begin position="167"/>
        <end position="201"/>
    </location>
</feature>
<dbReference type="InterPro" id="IPR046848">
    <property type="entry name" value="E_motif"/>
</dbReference>
<dbReference type="InterPro" id="IPR011990">
    <property type="entry name" value="TPR-like_helical_dom_sf"/>
</dbReference>
<dbReference type="GO" id="GO:0009451">
    <property type="term" value="P:RNA modification"/>
    <property type="evidence" value="ECO:0007669"/>
    <property type="project" value="InterPro"/>
</dbReference>
<dbReference type="Pfam" id="PF13041">
    <property type="entry name" value="PPR_2"/>
    <property type="match status" value="3"/>
</dbReference>
<dbReference type="InterPro" id="IPR002885">
    <property type="entry name" value="PPR_rpt"/>
</dbReference>
<evidence type="ECO:0008006" key="5">
    <source>
        <dbReference type="Google" id="ProtNLM"/>
    </source>
</evidence>
<organism evidence="3 4">
    <name type="scientific">Trapa incisa</name>
    <dbReference type="NCBI Taxonomy" id="236973"/>
    <lineage>
        <taxon>Eukaryota</taxon>
        <taxon>Viridiplantae</taxon>
        <taxon>Streptophyta</taxon>
        <taxon>Embryophyta</taxon>
        <taxon>Tracheophyta</taxon>
        <taxon>Spermatophyta</taxon>
        <taxon>Magnoliopsida</taxon>
        <taxon>eudicotyledons</taxon>
        <taxon>Gunneridae</taxon>
        <taxon>Pentapetalae</taxon>
        <taxon>rosids</taxon>
        <taxon>malvids</taxon>
        <taxon>Myrtales</taxon>
        <taxon>Lythraceae</taxon>
        <taxon>Trapa</taxon>
    </lineage>
</organism>
<dbReference type="FunFam" id="1.25.40.10:FF:000158">
    <property type="entry name" value="pentatricopeptide repeat-containing protein At2g33680"/>
    <property type="match status" value="1"/>
</dbReference>
<comment type="caution">
    <text evidence="3">The sequence shown here is derived from an EMBL/GenBank/DDBJ whole genome shotgun (WGS) entry which is preliminary data.</text>
</comment>
<feature type="repeat" description="PPR" evidence="2">
    <location>
        <begin position="299"/>
        <end position="333"/>
    </location>
</feature>
<dbReference type="NCBIfam" id="TIGR00756">
    <property type="entry name" value="PPR"/>
    <property type="match status" value="4"/>
</dbReference>
<gene>
    <name evidence="3" type="ORF">SAY87_022340</name>
</gene>
<dbReference type="AlphaFoldDB" id="A0AAN7K660"/>
<protein>
    <recommendedName>
        <fullName evidence="5">Pentatricopeptide repeat-containing protein</fullName>
    </recommendedName>
</protein>
<name>A0AAN7K660_9MYRT</name>
<dbReference type="PANTHER" id="PTHR47926">
    <property type="entry name" value="PENTATRICOPEPTIDE REPEAT-CONTAINING PROTEIN"/>
    <property type="match status" value="1"/>
</dbReference>
<keyword evidence="1" id="KW-0677">Repeat</keyword>
<evidence type="ECO:0000313" key="3">
    <source>
        <dbReference type="EMBL" id="KAK4759209.1"/>
    </source>
</evidence>
<dbReference type="GO" id="GO:0099402">
    <property type="term" value="P:plant organ development"/>
    <property type="evidence" value="ECO:0007669"/>
    <property type="project" value="UniProtKB-ARBA"/>
</dbReference>
<proteinExistence type="predicted"/>
<evidence type="ECO:0000256" key="1">
    <source>
        <dbReference type="ARBA" id="ARBA00022737"/>
    </source>
</evidence>
<dbReference type="InterPro" id="IPR046960">
    <property type="entry name" value="PPR_At4g14850-like_plant"/>
</dbReference>
<dbReference type="Pfam" id="PF20431">
    <property type="entry name" value="E_motif"/>
    <property type="match status" value="1"/>
</dbReference>
<dbReference type="PANTHER" id="PTHR47926:SF465">
    <property type="entry name" value="PENTATRICOPEPTIDE REPEAT (PPR-LIKE) SUPERFAMILY PROTEIN"/>
    <property type="match status" value="1"/>
</dbReference>
<keyword evidence="4" id="KW-1185">Reference proteome</keyword>
<dbReference type="Gene3D" id="1.25.40.10">
    <property type="entry name" value="Tetratricopeptide repeat domain"/>
    <property type="match status" value="4"/>
</dbReference>
<feature type="repeat" description="PPR" evidence="2">
    <location>
        <begin position="35"/>
        <end position="69"/>
    </location>
</feature>
<accession>A0AAN7K660</accession>
<evidence type="ECO:0000313" key="4">
    <source>
        <dbReference type="Proteomes" id="UP001345219"/>
    </source>
</evidence>
<evidence type="ECO:0000256" key="2">
    <source>
        <dbReference type="PROSITE-ProRule" id="PRU00708"/>
    </source>
</evidence>
<dbReference type="EMBL" id="JAXIOK010000011">
    <property type="protein sequence ID" value="KAK4759209.1"/>
    <property type="molecule type" value="Genomic_DNA"/>
</dbReference>
<sequence>MSLNFFTITSKITYLVRSGRISCARKMFDEMPMRDSVAWNAMITAYSQLGLHQESLSLFAHMRISDVLPDHFTMTAALTACAGAGELLYGTKVHTLVYVLGYQHHTAVSNSLIDLYGKCLSPSCANKVFEEMGIRNEVSWCSLLYAHVNCSQFDSANEVFNIMPERVKVAWNTLMVGYAKHGKVELCLELFKQMRASSFEPDEWTLSSLMHSCSESLKFQYGSMVHAYIIKSGWESAAESRNSILSFYSKLCFRDDVMKMLESFGTLTSVSWNTVIDAHMKSGDTARALLAFREAPDKNIISWTTMISGFVRNGQGEQALAYFVSMVRTCTCPDYLSLGSVLLACSSLAAVGYGEMIHSCVISYGFQDYVYVGNGLVNMYAKCGDIERSRHAFDEIIRKDLVSWNTMLFGFGIHGQAIETFELFEEMVACGARPDKVTFIGLLMTCSHLGLLEKAQALSNAMLMDHGLRHEEDHLACMIDMLGRAGYLSEARELVDEIAAGTSALEALLGACSVHDKTDMGMASGESLKNLEPTNEMGYVMLSNLYCASGNWRAAEMVRRAMVDNGVKKAPGCSWVEVRNSVMAFVAGNNSHFEMAGLYIMLNFLDLEMRHTCTSSGEFE</sequence>
<reference evidence="3 4" key="1">
    <citation type="journal article" date="2023" name="Hortic Res">
        <title>Pangenome of water caltrop reveals structural variations and asymmetric subgenome divergence after allopolyploidization.</title>
        <authorList>
            <person name="Zhang X."/>
            <person name="Chen Y."/>
            <person name="Wang L."/>
            <person name="Yuan Y."/>
            <person name="Fang M."/>
            <person name="Shi L."/>
            <person name="Lu R."/>
            <person name="Comes H.P."/>
            <person name="Ma Y."/>
            <person name="Chen Y."/>
            <person name="Huang G."/>
            <person name="Zhou Y."/>
            <person name="Zheng Z."/>
            <person name="Qiu Y."/>
        </authorList>
    </citation>
    <scope>NUCLEOTIDE SEQUENCE [LARGE SCALE GENOMIC DNA]</scope>
    <source>
        <tissue evidence="3">Roots</tissue>
    </source>
</reference>
<dbReference type="Proteomes" id="UP001345219">
    <property type="component" value="Chromosome 17"/>
</dbReference>
<dbReference type="GO" id="GO:0003723">
    <property type="term" value="F:RNA binding"/>
    <property type="evidence" value="ECO:0007669"/>
    <property type="project" value="InterPro"/>
</dbReference>
<feature type="repeat" description="PPR" evidence="2">
    <location>
        <begin position="400"/>
        <end position="434"/>
    </location>
</feature>
<dbReference type="Pfam" id="PF01535">
    <property type="entry name" value="PPR"/>
    <property type="match status" value="5"/>
</dbReference>
<dbReference type="PROSITE" id="PS51375">
    <property type="entry name" value="PPR"/>
    <property type="match status" value="4"/>
</dbReference>